<evidence type="ECO:0000313" key="2">
    <source>
        <dbReference type="Proteomes" id="UP000037688"/>
    </source>
</evidence>
<name>A0A0N0C4I0_9BACL</name>
<dbReference type="OrthoDB" id="2604824at2"/>
<keyword evidence="2" id="KW-1185">Reference proteome</keyword>
<organism evidence="1 2">
    <name type="scientific">Paenibacillus xylanivorans</name>
    <dbReference type="NCBI Taxonomy" id="1705561"/>
    <lineage>
        <taxon>Bacteria</taxon>
        <taxon>Bacillati</taxon>
        <taxon>Bacillota</taxon>
        <taxon>Bacilli</taxon>
        <taxon>Bacillales</taxon>
        <taxon>Paenibacillaceae</taxon>
        <taxon>Paenibacillus</taxon>
    </lineage>
</organism>
<dbReference type="PATRIC" id="fig|1705561.3.peg.2794"/>
<evidence type="ECO:0008006" key="3">
    <source>
        <dbReference type="Google" id="ProtNLM"/>
    </source>
</evidence>
<comment type="caution">
    <text evidence="1">The sequence shown here is derived from an EMBL/GenBank/DDBJ whole genome shotgun (WGS) entry which is preliminary data.</text>
</comment>
<protein>
    <recommendedName>
        <fullName evidence="3">Integrin</fullName>
    </recommendedName>
</protein>
<sequence>MNGRLQVFTDTAALCLYDLAALKHRVEDTPDWWCIAEDELAEVNAGNCLFLNLGEDGQYEVQWSLDDSGKEVETALVYQIHVPSGTVYLGAADDVTGGELEPDESCGGVLLQLEPGNYACIVLRENKQIWITIKPSLQSENSLSGLIRI</sequence>
<accession>A0A0N0C4I0</accession>
<dbReference type="InterPro" id="IPR045665">
    <property type="entry name" value="DUF6386"/>
</dbReference>
<dbReference type="RefSeq" id="WP_053781434.1">
    <property type="nucleotide sequence ID" value="NZ_LITU01000059.1"/>
</dbReference>
<proteinExistence type="predicted"/>
<dbReference type="Pfam" id="PF19923">
    <property type="entry name" value="DUF6386"/>
    <property type="match status" value="1"/>
</dbReference>
<evidence type="ECO:0000313" key="1">
    <source>
        <dbReference type="EMBL" id="KOY15831.1"/>
    </source>
</evidence>
<dbReference type="EMBL" id="LITU01000059">
    <property type="protein sequence ID" value="KOY15831.1"/>
    <property type="molecule type" value="Genomic_DNA"/>
</dbReference>
<reference evidence="1 2" key="1">
    <citation type="submission" date="2015-08" db="EMBL/GenBank/DDBJ databases">
        <title>Draft genome sequence of cellulolytic and xylanolytic Paenibacillus sp. A59, isolated from a decaying forest soil from Patagonia, Argentina.</title>
        <authorList>
            <person name="Ghio S."/>
            <person name="Caceres A.M."/>
            <person name="Talia P."/>
            <person name="Grasso D."/>
            <person name="Campos E."/>
        </authorList>
    </citation>
    <scope>NUCLEOTIDE SEQUENCE [LARGE SCALE GENOMIC DNA]</scope>
    <source>
        <strain evidence="1 2">A59</strain>
    </source>
</reference>
<dbReference type="AlphaFoldDB" id="A0A0N0C4I0"/>
<dbReference type="Proteomes" id="UP000037688">
    <property type="component" value="Unassembled WGS sequence"/>
</dbReference>
<gene>
    <name evidence="1" type="ORF">AMS66_14360</name>
</gene>